<dbReference type="PANTHER" id="PTHR21533">
    <property type="entry name" value="LEUCINE-RICH PROTEIN"/>
    <property type="match status" value="1"/>
</dbReference>
<sequence>MVHLAARQVWTTGCVQALVTAVETNVISVSCTIAGIVVLQRKASSMSNLSQLDGSVRNVEFGLDYGNQVRTRLSGKSLVFQGGEWMIEPEDGSIGGLGATSHETTRLKKNALQLTEENNLLRLKVEILLDMVAETTAEVHLQENEIDNLRALLQKNFAVPQPSPAASSSRMAGLAR</sequence>
<comment type="caution">
    <text evidence="1">The sequence shown here is derived from an EMBL/GenBank/DDBJ whole genome shotgun (WGS) entry which is preliminary data.</text>
</comment>
<dbReference type="Pfam" id="PF14645">
    <property type="entry name" value="Chibby"/>
    <property type="match status" value="1"/>
</dbReference>
<organism evidence="1 2">
    <name type="scientific">Protopolystoma xenopodis</name>
    <dbReference type="NCBI Taxonomy" id="117903"/>
    <lineage>
        <taxon>Eukaryota</taxon>
        <taxon>Metazoa</taxon>
        <taxon>Spiralia</taxon>
        <taxon>Lophotrochozoa</taxon>
        <taxon>Platyhelminthes</taxon>
        <taxon>Monogenea</taxon>
        <taxon>Polyopisthocotylea</taxon>
        <taxon>Polystomatidea</taxon>
        <taxon>Polystomatidae</taxon>
        <taxon>Protopolystoma</taxon>
    </lineage>
</organism>
<evidence type="ECO:0000313" key="2">
    <source>
        <dbReference type="Proteomes" id="UP000784294"/>
    </source>
</evidence>
<dbReference type="Proteomes" id="UP000784294">
    <property type="component" value="Unassembled WGS sequence"/>
</dbReference>
<dbReference type="PANTHER" id="PTHR21533:SF17">
    <property type="entry name" value="PROTEIN CHIBBY HOMOLOG 3"/>
    <property type="match status" value="1"/>
</dbReference>
<accession>A0A3S5AZ78</accession>
<keyword evidence="2" id="KW-1185">Reference proteome</keyword>
<proteinExistence type="predicted"/>
<dbReference type="OrthoDB" id="2145765at2759"/>
<reference evidence="1" key="1">
    <citation type="submission" date="2018-11" db="EMBL/GenBank/DDBJ databases">
        <authorList>
            <consortium name="Pathogen Informatics"/>
        </authorList>
    </citation>
    <scope>NUCLEOTIDE SEQUENCE</scope>
</reference>
<dbReference type="CDD" id="cd07429">
    <property type="entry name" value="Cby_like"/>
    <property type="match status" value="1"/>
</dbReference>
<protein>
    <submittedName>
        <fullName evidence="1">Uncharacterized protein</fullName>
    </submittedName>
</protein>
<dbReference type="AlphaFoldDB" id="A0A3S5AZ78"/>
<evidence type="ECO:0000313" key="1">
    <source>
        <dbReference type="EMBL" id="VEL35918.1"/>
    </source>
</evidence>
<gene>
    <name evidence="1" type="ORF">PXEA_LOCUS29358</name>
</gene>
<name>A0A3S5AZ78_9PLAT</name>
<dbReference type="InterPro" id="IPR028118">
    <property type="entry name" value="Chibby_fam"/>
</dbReference>
<dbReference type="EMBL" id="CAAALY010250984">
    <property type="protein sequence ID" value="VEL35918.1"/>
    <property type="molecule type" value="Genomic_DNA"/>
</dbReference>